<dbReference type="Gene3D" id="2.40.30.10">
    <property type="entry name" value="Translation factors"/>
    <property type="match status" value="2"/>
</dbReference>
<keyword evidence="14" id="KW-1185">Reference proteome</keyword>
<dbReference type="InterPro" id="IPR004161">
    <property type="entry name" value="EFTu-like_2"/>
</dbReference>
<dbReference type="GO" id="GO:0005739">
    <property type="term" value="C:mitochondrion"/>
    <property type="evidence" value="ECO:0007669"/>
    <property type="project" value="TreeGrafter"/>
</dbReference>
<dbReference type="KEGG" id="tpal:117648112"/>
<evidence type="ECO:0000313" key="15">
    <source>
        <dbReference type="RefSeq" id="XP_034246225.1"/>
    </source>
</evidence>
<gene>
    <name evidence="15" type="primary">LOC117648112</name>
</gene>
<name>A0A6P8Z7D5_THRPL</name>
<dbReference type="Pfam" id="PF03144">
    <property type="entry name" value="GTP_EFTU_D2"/>
    <property type="match status" value="1"/>
</dbReference>
<dbReference type="InterPro" id="IPR009000">
    <property type="entry name" value="Transl_B-barrel_sf"/>
</dbReference>
<evidence type="ECO:0000256" key="8">
    <source>
        <dbReference type="ARBA" id="ARBA00022768"/>
    </source>
</evidence>
<protein>
    <recommendedName>
        <fullName evidence="4">protein-synthesizing GTPase</fullName>
        <ecNumber evidence="4">3.6.5.3</ecNumber>
    </recommendedName>
</protein>
<evidence type="ECO:0000256" key="2">
    <source>
        <dbReference type="ARBA" id="ARBA00007249"/>
    </source>
</evidence>
<dbReference type="InterPro" id="IPR027417">
    <property type="entry name" value="P-loop_NTPase"/>
</dbReference>
<dbReference type="FunCoup" id="A0A6P8Z7D5">
    <property type="interactions" value="58"/>
</dbReference>
<evidence type="ECO:0000259" key="13">
    <source>
        <dbReference type="PROSITE" id="PS51722"/>
    </source>
</evidence>
<keyword evidence="12" id="KW-0342">GTP-binding</keyword>
<dbReference type="NCBIfam" id="NF009373">
    <property type="entry name" value="PRK12736.1"/>
    <property type="match status" value="1"/>
</dbReference>
<evidence type="ECO:0000256" key="11">
    <source>
        <dbReference type="ARBA" id="ARBA00022917"/>
    </source>
</evidence>
<evidence type="ECO:0000256" key="10">
    <source>
        <dbReference type="ARBA" id="ARBA00022842"/>
    </source>
</evidence>
<dbReference type="FunFam" id="3.40.50.300:FF:000576">
    <property type="entry name" value="Elongation factor Tu"/>
    <property type="match status" value="1"/>
</dbReference>
<dbReference type="NCBIfam" id="NF000766">
    <property type="entry name" value="PRK00049.1"/>
    <property type="match status" value="1"/>
</dbReference>
<keyword evidence="9" id="KW-0378">Hydrolase</keyword>
<comment type="subunit">
    <text evidence="3">Monomer.</text>
</comment>
<dbReference type="SUPFAM" id="SSF52540">
    <property type="entry name" value="P-loop containing nucleoside triphosphate hydrolases"/>
    <property type="match status" value="1"/>
</dbReference>
<dbReference type="InterPro" id="IPR004160">
    <property type="entry name" value="Transl_elong_EFTu/EF1A_C"/>
</dbReference>
<dbReference type="GO" id="GO:0003746">
    <property type="term" value="F:translation elongation factor activity"/>
    <property type="evidence" value="ECO:0007669"/>
    <property type="project" value="UniProtKB-KW"/>
</dbReference>
<dbReference type="InterPro" id="IPR041709">
    <property type="entry name" value="EF-Tu_GTP-bd"/>
</dbReference>
<reference evidence="15" key="1">
    <citation type="submission" date="2025-08" db="UniProtKB">
        <authorList>
            <consortium name="RefSeq"/>
        </authorList>
    </citation>
    <scope>IDENTIFICATION</scope>
    <source>
        <tissue evidence="15">Total insect</tissue>
    </source>
</reference>
<keyword evidence="10" id="KW-0460">Magnesium</keyword>
<comment type="similarity">
    <text evidence="2">Belongs to the TRAFAC class translation factor GTPase superfamily. Classic translation factor GTPase family. EF-Tu/EF-1A subfamily.</text>
</comment>
<dbReference type="CDD" id="cd01884">
    <property type="entry name" value="EF_Tu"/>
    <property type="match status" value="1"/>
</dbReference>
<evidence type="ECO:0000256" key="12">
    <source>
        <dbReference type="ARBA" id="ARBA00023134"/>
    </source>
</evidence>
<dbReference type="RefSeq" id="XP_034246225.1">
    <property type="nucleotide sequence ID" value="XM_034390334.1"/>
</dbReference>
<keyword evidence="11" id="KW-0648">Protein biosynthesis</keyword>
<dbReference type="SUPFAM" id="SSF50465">
    <property type="entry name" value="EF-Tu/eEF-1alpha/eIF2-gamma C-terminal domain"/>
    <property type="match status" value="1"/>
</dbReference>
<organism evidence="15">
    <name type="scientific">Thrips palmi</name>
    <name type="common">Melon thrips</name>
    <dbReference type="NCBI Taxonomy" id="161013"/>
    <lineage>
        <taxon>Eukaryota</taxon>
        <taxon>Metazoa</taxon>
        <taxon>Ecdysozoa</taxon>
        <taxon>Arthropoda</taxon>
        <taxon>Hexapoda</taxon>
        <taxon>Insecta</taxon>
        <taxon>Pterygota</taxon>
        <taxon>Neoptera</taxon>
        <taxon>Paraneoptera</taxon>
        <taxon>Thysanoptera</taxon>
        <taxon>Terebrantia</taxon>
        <taxon>Thripoidea</taxon>
        <taxon>Thripidae</taxon>
        <taxon>Thrips</taxon>
    </lineage>
</organism>
<feature type="domain" description="Tr-type G" evidence="13">
    <location>
        <begin position="73"/>
        <end position="268"/>
    </location>
</feature>
<dbReference type="InterPro" id="IPR009001">
    <property type="entry name" value="Transl_elong_EF1A/Init_IF2_C"/>
</dbReference>
<keyword evidence="6" id="KW-0479">Metal-binding</keyword>
<evidence type="ECO:0000313" key="14">
    <source>
        <dbReference type="Proteomes" id="UP000515158"/>
    </source>
</evidence>
<dbReference type="PANTHER" id="PTHR43721:SF2">
    <property type="entry name" value="ELONGATION FACTOR TU, MITOCHONDRIAL"/>
    <property type="match status" value="1"/>
</dbReference>
<dbReference type="PRINTS" id="PR00315">
    <property type="entry name" value="ELONGATNFCT"/>
</dbReference>
<dbReference type="PROSITE" id="PS51722">
    <property type="entry name" value="G_TR_2"/>
    <property type="match status" value="1"/>
</dbReference>
<keyword evidence="8" id="KW-0251">Elongation factor</keyword>
<dbReference type="Proteomes" id="UP000515158">
    <property type="component" value="Unplaced"/>
</dbReference>
<evidence type="ECO:0000256" key="3">
    <source>
        <dbReference type="ARBA" id="ARBA00011245"/>
    </source>
</evidence>
<dbReference type="AlphaFoldDB" id="A0A6P8Z7D5"/>
<dbReference type="GeneID" id="117648112"/>
<evidence type="ECO:0000256" key="1">
    <source>
        <dbReference type="ARBA" id="ARBA00004496"/>
    </source>
</evidence>
<dbReference type="EC" id="3.6.5.3" evidence="4"/>
<dbReference type="OrthoDB" id="2067at2759"/>
<keyword evidence="7" id="KW-0547">Nucleotide-binding</keyword>
<dbReference type="InterPro" id="IPR000795">
    <property type="entry name" value="T_Tr_GTP-bd_dom"/>
</dbReference>
<comment type="subcellular location">
    <subcellularLocation>
        <location evidence="1">Cytoplasm</location>
    </subcellularLocation>
</comment>
<evidence type="ECO:0000256" key="5">
    <source>
        <dbReference type="ARBA" id="ARBA00022490"/>
    </source>
</evidence>
<dbReference type="FunFam" id="2.40.30.10:FF:000085">
    <property type="entry name" value="Elongation factor Tu"/>
    <property type="match status" value="1"/>
</dbReference>
<dbReference type="NCBIfam" id="TIGR00231">
    <property type="entry name" value="small_GTP"/>
    <property type="match status" value="1"/>
</dbReference>
<dbReference type="InterPro" id="IPR050055">
    <property type="entry name" value="EF-Tu_GTPase"/>
</dbReference>
<keyword evidence="5" id="KW-0963">Cytoplasm</keyword>
<dbReference type="InterPro" id="IPR031157">
    <property type="entry name" value="G_TR_CS"/>
</dbReference>
<evidence type="ECO:0000256" key="7">
    <source>
        <dbReference type="ARBA" id="ARBA00022741"/>
    </source>
</evidence>
<evidence type="ECO:0000256" key="6">
    <source>
        <dbReference type="ARBA" id="ARBA00022723"/>
    </source>
</evidence>
<dbReference type="InParanoid" id="A0A6P8Z7D5"/>
<evidence type="ECO:0000256" key="9">
    <source>
        <dbReference type="ARBA" id="ARBA00022801"/>
    </source>
</evidence>
<dbReference type="GO" id="GO:0046872">
    <property type="term" value="F:metal ion binding"/>
    <property type="evidence" value="ECO:0007669"/>
    <property type="project" value="UniProtKB-KW"/>
</dbReference>
<accession>A0A6P8Z7D5</accession>
<dbReference type="Gene3D" id="3.40.50.300">
    <property type="entry name" value="P-loop containing nucleotide triphosphate hydrolases"/>
    <property type="match status" value="1"/>
</dbReference>
<evidence type="ECO:0000256" key="4">
    <source>
        <dbReference type="ARBA" id="ARBA00011986"/>
    </source>
</evidence>
<dbReference type="InterPro" id="IPR005225">
    <property type="entry name" value="Small_GTP-bd"/>
</dbReference>
<proteinExistence type="inferred from homology"/>
<dbReference type="GO" id="GO:0070125">
    <property type="term" value="P:mitochondrial translational elongation"/>
    <property type="evidence" value="ECO:0007669"/>
    <property type="project" value="TreeGrafter"/>
</dbReference>
<dbReference type="Pfam" id="PF00009">
    <property type="entry name" value="GTP_EFTU"/>
    <property type="match status" value="1"/>
</dbReference>
<dbReference type="SUPFAM" id="SSF50447">
    <property type="entry name" value="Translation proteins"/>
    <property type="match status" value="1"/>
</dbReference>
<dbReference type="GO" id="GO:0005525">
    <property type="term" value="F:GTP binding"/>
    <property type="evidence" value="ECO:0007669"/>
    <property type="project" value="UniProtKB-KW"/>
</dbReference>
<dbReference type="PANTHER" id="PTHR43721">
    <property type="entry name" value="ELONGATION FACTOR TU-RELATED"/>
    <property type="match status" value="1"/>
</dbReference>
<dbReference type="PROSITE" id="PS00301">
    <property type="entry name" value="G_TR_1"/>
    <property type="match status" value="1"/>
</dbReference>
<dbReference type="Pfam" id="PF03143">
    <property type="entry name" value="GTP_EFTU_D3"/>
    <property type="match status" value="1"/>
</dbReference>
<dbReference type="GO" id="GO:0003924">
    <property type="term" value="F:GTPase activity"/>
    <property type="evidence" value="ECO:0007669"/>
    <property type="project" value="InterPro"/>
</dbReference>
<sequence>MAAVMKQSCLFLARNIVQRSIAAASSDCSTLLQNGIPVRGLSSAITFEKKPRLGNAVQPNLRFATKPDDTPRKEHVNIGTIGHVDHGKTTLTAAITKILAKNGLSQFRSYDDIDKAEEERARGITINASHVEYETAKRHYAHTDCPGHRDFLKNMICGASQMDGAILVVDCNDGPMPQTTEHLLLAKQLGVNNIVVFINKVDIASDDLKELVELEVRDLLTNFGWNGEAVPLVHGSALLALEGNTSDIGEPAIMKLLDILDNHVTPPKRDYNSPFVMPIDSAVSIRGRGTVAIGTVKAGTMKKDDKAELLGYDNAISTTISTIQVFNSAVPSARAGDHVGVLLRQMKASSVKRGMVLCARDACKLSNQYVGTVYFLTKSEGGRSKPVTSGFIQVLFAETWQVTARFDFEEEMVMPGESSPAVITLLKQMVILPGQKFSVRDGMHTVASGVINSANECVFLPNKLLSMYKPNKASDVKNAKSKKSNKS</sequence>